<keyword evidence="2" id="KW-1185">Reference proteome</keyword>
<evidence type="ECO:0000313" key="1">
    <source>
        <dbReference type="EMBL" id="RYR26357.1"/>
    </source>
</evidence>
<evidence type="ECO:0000313" key="2">
    <source>
        <dbReference type="Proteomes" id="UP000289738"/>
    </source>
</evidence>
<gene>
    <name evidence="1" type="ORF">Ahy_B02g060592</name>
</gene>
<dbReference type="EMBL" id="SDMP01000012">
    <property type="protein sequence ID" value="RYR26357.1"/>
    <property type="molecule type" value="Genomic_DNA"/>
</dbReference>
<protein>
    <recommendedName>
        <fullName evidence="3">Aminotransferase-like plant mobile domain-containing protein</fullName>
    </recommendedName>
</protein>
<dbReference type="Proteomes" id="UP000289738">
    <property type="component" value="Chromosome B02"/>
</dbReference>
<accession>A0A445AIR9</accession>
<organism evidence="1 2">
    <name type="scientific">Arachis hypogaea</name>
    <name type="common">Peanut</name>
    <dbReference type="NCBI Taxonomy" id="3818"/>
    <lineage>
        <taxon>Eukaryota</taxon>
        <taxon>Viridiplantae</taxon>
        <taxon>Streptophyta</taxon>
        <taxon>Embryophyta</taxon>
        <taxon>Tracheophyta</taxon>
        <taxon>Spermatophyta</taxon>
        <taxon>Magnoliopsida</taxon>
        <taxon>eudicotyledons</taxon>
        <taxon>Gunneridae</taxon>
        <taxon>Pentapetalae</taxon>
        <taxon>rosids</taxon>
        <taxon>fabids</taxon>
        <taxon>Fabales</taxon>
        <taxon>Fabaceae</taxon>
        <taxon>Papilionoideae</taxon>
        <taxon>50 kb inversion clade</taxon>
        <taxon>dalbergioids sensu lato</taxon>
        <taxon>Dalbergieae</taxon>
        <taxon>Pterocarpus clade</taxon>
        <taxon>Arachis</taxon>
    </lineage>
</organism>
<sequence length="166" mass="19174">MIMHDRIVPYLDRANLLHDVRLNDYWFKLDEPLITSKDPYILHAIRMWYTSLASLLMDLQLVDVSGEKPAWVWFEELFGELPLDNCIDKFTVFFLFKVMPANALEATIQVYARGYIIILLSTTLFGDKSSTRVYLRWLSYVADLDGLGKVDNRNVKNLADGPLALV</sequence>
<proteinExistence type="predicted"/>
<evidence type="ECO:0008006" key="3">
    <source>
        <dbReference type="Google" id="ProtNLM"/>
    </source>
</evidence>
<reference evidence="1 2" key="1">
    <citation type="submission" date="2019-01" db="EMBL/GenBank/DDBJ databases">
        <title>Sequencing of cultivated peanut Arachis hypogaea provides insights into genome evolution and oil improvement.</title>
        <authorList>
            <person name="Chen X."/>
        </authorList>
    </citation>
    <scope>NUCLEOTIDE SEQUENCE [LARGE SCALE GENOMIC DNA]</scope>
    <source>
        <strain evidence="2">cv. Fuhuasheng</strain>
        <tissue evidence="1">Leaves</tissue>
    </source>
</reference>
<name>A0A445AIR9_ARAHY</name>
<dbReference type="AlphaFoldDB" id="A0A445AIR9"/>
<comment type="caution">
    <text evidence="1">The sequence shown here is derived from an EMBL/GenBank/DDBJ whole genome shotgun (WGS) entry which is preliminary data.</text>
</comment>